<dbReference type="RefSeq" id="XP_073920818.1">
    <property type="nucleotide sequence ID" value="XM_074064717.1"/>
</dbReference>
<keyword evidence="1" id="KW-1185">Reference proteome</keyword>
<protein>
    <submittedName>
        <fullName evidence="2">Electrogenic aspartate/glutamate antiporter SLC25A13, mitochondrial isoform X5</fullName>
    </submittedName>
</protein>
<dbReference type="Proteomes" id="UP001732720">
    <property type="component" value="Chromosome 2"/>
</dbReference>
<reference evidence="2" key="1">
    <citation type="submission" date="2025-08" db="UniProtKB">
        <authorList>
            <consortium name="RefSeq"/>
        </authorList>
    </citation>
    <scope>IDENTIFICATION</scope>
</reference>
<organism evidence="1 2">
    <name type="scientific">Castor canadensis</name>
    <name type="common">American beaver</name>
    <dbReference type="NCBI Taxonomy" id="51338"/>
    <lineage>
        <taxon>Eukaryota</taxon>
        <taxon>Metazoa</taxon>
        <taxon>Chordata</taxon>
        <taxon>Craniata</taxon>
        <taxon>Vertebrata</taxon>
        <taxon>Euteleostomi</taxon>
        <taxon>Mammalia</taxon>
        <taxon>Eutheria</taxon>
        <taxon>Euarchontoglires</taxon>
        <taxon>Glires</taxon>
        <taxon>Rodentia</taxon>
        <taxon>Castorimorpha</taxon>
        <taxon>Castoridae</taxon>
        <taxon>Castor</taxon>
    </lineage>
</organism>
<name>A0AC58LUK4_CASCN</name>
<accession>A0AC58LUK4</accession>
<evidence type="ECO:0000313" key="1">
    <source>
        <dbReference type="Proteomes" id="UP001732720"/>
    </source>
</evidence>
<evidence type="ECO:0000313" key="2">
    <source>
        <dbReference type="RefSeq" id="XP_073920818.1"/>
    </source>
</evidence>
<gene>
    <name evidence="2" type="primary">Slc25a13</name>
</gene>
<sequence length="630" mass="69510">MAMQHLVALTKRADPAELRTIFLKYASIERNGEFFMSPNDFVTRYLNIFGESQPNPKTVELLSGVVDQTKDGLISFQEFVAFESVLCAPDALFMVAFQLFDKAGKGEVTFEDVKQVFGQTTIHQHIPFNWESEFVQLHFGKERKRHLTYAEFTQFLLEIQLEHAKQAFVQRDNARTGRVTAIDFRDIMVTIRPHVLTPFVEECLVAAAGGTTSHQVSFSYFNGFNSLLNNMELIRKIYSTLAGNRKDVEVTKEEFARAAQKFGQVTPMEVDILFQLADLYEPRGRMTLADIERIAPLEEGTLPFNLAEAQRQQKASGSPARPVLLQVAESAYRFGLGSVAGAVGATAVYPIDLVKTRMQNQRSTGSFVGELMYKNSFDCFKKVLRYEGFFGLYRGLLPQLLGVAPEKAIKLTVNDFVRDKFMHKDGSVPLAAEILAGGCGAKACFLRDIPFSAIYFPCYAHVKASFANEDGQISPGSLLLAGAIAGMPAASLVTPADVIKTRLQVAARAGQTTYSGVIDCFRKILREEGPKALWKGAGARVFRSSPQFGVTLLTYELLQQWFYIDFGGVKSVVSEPVPKSRITLPAPNPDHVGGYKLAVATFAGIENKFGLSLPLFKPSASTSEVTSGGP</sequence>
<proteinExistence type="predicted"/>